<keyword evidence="1" id="KW-0812">Transmembrane</keyword>
<dbReference type="GeneID" id="302994216"/>
<dbReference type="InterPro" id="IPR036938">
    <property type="entry name" value="PAP2/HPO_sf"/>
</dbReference>
<dbReference type="EMBL" id="SGVY01000005">
    <property type="protein sequence ID" value="TFH84027.1"/>
    <property type="molecule type" value="Genomic_DNA"/>
</dbReference>
<feature type="transmembrane region" description="Helical" evidence="1">
    <location>
        <begin position="38"/>
        <end position="55"/>
    </location>
</feature>
<dbReference type="SUPFAM" id="SSF48317">
    <property type="entry name" value="Acid phosphatase/Vanadium-dependent haloperoxidase"/>
    <property type="match status" value="1"/>
</dbReference>
<dbReference type="AlphaFoldDB" id="A0A4Y8VUC0"/>
<evidence type="ECO:0000259" key="2">
    <source>
        <dbReference type="SMART" id="SM00014"/>
    </source>
</evidence>
<feature type="transmembrane region" description="Helical" evidence="1">
    <location>
        <begin position="208"/>
        <end position="228"/>
    </location>
</feature>
<feature type="domain" description="Phosphatidic acid phosphatase type 2/haloperoxidase" evidence="2">
    <location>
        <begin position="62"/>
        <end position="180"/>
    </location>
</feature>
<keyword evidence="4" id="KW-1185">Reference proteome</keyword>
<accession>A0A4Y8VUC0</accession>
<sequence>MNEIINYLNQIDTNIFLYFNGLHNHYWDYFMTMYSDRFVWIPFYASFLYVMLRNFHIKETVTCLLVIVAIIFICDQTASTLLKPMIGRMRPSNPDNPISSMVHVVFGYRGGRYGFPSSHSANAWSMAFFAMFLVKRTKLTVFLTIWALLMSYSRIYLGVHYPGDLFVGMLIGLITATASYYVFRYFARNYTDKFKPGGMQLKYQRYPIYTGLISIWVMLTVSGILAYIN</sequence>
<organism evidence="3 4">
    <name type="scientific">Segatella hominis</name>
    <dbReference type="NCBI Taxonomy" id="2518605"/>
    <lineage>
        <taxon>Bacteria</taxon>
        <taxon>Pseudomonadati</taxon>
        <taxon>Bacteroidota</taxon>
        <taxon>Bacteroidia</taxon>
        <taxon>Bacteroidales</taxon>
        <taxon>Prevotellaceae</taxon>
        <taxon>Segatella</taxon>
    </lineage>
</organism>
<feature type="transmembrane region" description="Helical" evidence="1">
    <location>
        <begin position="165"/>
        <end position="187"/>
    </location>
</feature>
<dbReference type="InterPro" id="IPR000326">
    <property type="entry name" value="PAP2/HPO"/>
</dbReference>
<dbReference type="PANTHER" id="PTHR14969:SF13">
    <property type="entry name" value="AT30094P"/>
    <property type="match status" value="1"/>
</dbReference>
<dbReference type="OrthoDB" id="9789113at2"/>
<feature type="transmembrane region" description="Helical" evidence="1">
    <location>
        <begin position="141"/>
        <end position="159"/>
    </location>
</feature>
<dbReference type="SMART" id="SM00014">
    <property type="entry name" value="acidPPc"/>
    <property type="match status" value="1"/>
</dbReference>
<evidence type="ECO:0000313" key="3">
    <source>
        <dbReference type="EMBL" id="TFH84027.1"/>
    </source>
</evidence>
<protein>
    <submittedName>
        <fullName evidence="3">Phosphatase PAP2 family protein</fullName>
    </submittedName>
</protein>
<keyword evidence="1" id="KW-0472">Membrane</keyword>
<evidence type="ECO:0000313" key="4">
    <source>
        <dbReference type="Proteomes" id="UP000297872"/>
    </source>
</evidence>
<dbReference type="Pfam" id="PF01569">
    <property type="entry name" value="PAP2"/>
    <property type="match status" value="1"/>
</dbReference>
<comment type="caution">
    <text evidence="3">The sequence shown here is derived from an EMBL/GenBank/DDBJ whole genome shotgun (WGS) entry which is preliminary data.</text>
</comment>
<keyword evidence="1" id="KW-1133">Transmembrane helix</keyword>
<name>A0A4Y8VUC0_9BACT</name>
<evidence type="ECO:0000256" key="1">
    <source>
        <dbReference type="SAM" id="Phobius"/>
    </source>
</evidence>
<gene>
    <name evidence="3" type="ORF">EXN75_02755</name>
</gene>
<feature type="transmembrane region" description="Helical" evidence="1">
    <location>
        <begin position="62"/>
        <end position="82"/>
    </location>
</feature>
<dbReference type="Proteomes" id="UP000297872">
    <property type="component" value="Unassembled WGS sequence"/>
</dbReference>
<dbReference type="PANTHER" id="PTHR14969">
    <property type="entry name" value="SPHINGOSINE-1-PHOSPHATE PHOSPHOHYDROLASE"/>
    <property type="match status" value="1"/>
</dbReference>
<dbReference type="RefSeq" id="WP_134842700.1">
    <property type="nucleotide sequence ID" value="NZ_SGVY01000005.1"/>
</dbReference>
<dbReference type="Gene3D" id="1.20.144.10">
    <property type="entry name" value="Phosphatidic acid phosphatase type 2/haloperoxidase"/>
    <property type="match status" value="1"/>
</dbReference>
<dbReference type="CDD" id="cd03395">
    <property type="entry name" value="PAP2_like_4"/>
    <property type="match status" value="1"/>
</dbReference>
<reference evidence="3 4" key="1">
    <citation type="submission" date="2019-02" db="EMBL/GenBank/DDBJ databases">
        <title>Draft Genome Sequence of the Prevotella sp. BCRC 81118, Isolated from Human Feces.</title>
        <authorList>
            <person name="Huang C.-H."/>
        </authorList>
    </citation>
    <scope>NUCLEOTIDE SEQUENCE [LARGE SCALE GENOMIC DNA]</scope>
    <source>
        <strain evidence="3 4">BCRC 81118</strain>
    </source>
</reference>
<proteinExistence type="predicted"/>